<dbReference type="Proteomes" id="UP000675379">
    <property type="component" value="Unassembled WGS sequence"/>
</dbReference>
<dbReference type="GO" id="GO:0008801">
    <property type="term" value="F:beta-phosphoglucomutase activity"/>
    <property type="evidence" value="ECO:0007669"/>
    <property type="project" value="UniProtKB-EC"/>
</dbReference>
<dbReference type="Gene3D" id="3.40.50.1000">
    <property type="entry name" value="HAD superfamily/HAD-like"/>
    <property type="match status" value="1"/>
</dbReference>
<keyword evidence="7" id="KW-1185">Reference proteome</keyword>
<feature type="binding site" evidence="4">
    <location>
        <position position="169"/>
    </location>
    <ligand>
        <name>Mg(2+)</name>
        <dbReference type="ChEBI" id="CHEBI:18420"/>
    </ligand>
</feature>
<feature type="binding site" evidence="3">
    <location>
        <begin position="114"/>
        <end position="118"/>
    </location>
    <ligand>
        <name>substrate</name>
    </ligand>
</feature>
<dbReference type="InterPro" id="IPR010976">
    <property type="entry name" value="B-phosphoglucomutase_hydrolase"/>
</dbReference>
<dbReference type="EMBL" id="JAGSCS010000013">
    <property type="protein sequence ID" value="MBR0576646.1"/>
    <property type="molecule type" value="Genomic_DNA"/>
</dbReference>
<feature type="binding site" evidence="3">
    <location>
        <position position="76"/>
    </location>
    <ligand>
        <name>substrate</name>
    </ligand>
</feature>
<evidence type="ECO:0000256" key="1">
    <source>
        <dbReference type="ARBA" id="ARBA00006171"/>
    </source>
</evidence>
<dbReference type="GO" id="GO:0005975">
    <property type="term" value="P:carbohydrate metabolic process"/>
    <property type="evidence" value="ECO:0007669"/>
    <property type="project" value="InterPro"/>
</dbReference>
<protein>
    <submittedName>
        <fullName evidence="6">Beta-phosphoglucomutase</fullName>
        <ecNumber evidence="6">5.4.2.6</ecNumber>
    </submittedName>
</protein>
<feature type="active site" description="Proton donor/acceptor" evidence="2">
    <location>
        <position position="11"/>
    </location>
</feature>
<dbReference type="NCBIfam" id="TIGR01990">
    <property type="entry name" value="bPGM"/>
    <property type="match status" value="1"/>
</dbReference>
<feature type="active site" description="Nucleophile" evidence="2">
    <location>
        <position position="9"/>
    </location>
</feature>
<evidence type="ECO:0000256" key="3">
    <source>
        <dbReference type="PIRSR" id="PIRSR610972-2"/>
    </source>
</evidence>
<evidence type="ECO:0000313" key="6">
    <source>
        <dbReference type="EMBL" id="MBR0576646.1"/>
    </source>
</evidence>
<proteinExistence type="inferred from homology"/>
<keyword evidence="4" id="KW-0460">Magnesium</keyword>
<dbReference type="CDD" id="cd02598">
    <property type="entry name" value="HAD_BPGM"/>
    <property type="match status" value="1"/>
</dbReference>
<feature type="binding site" evidence="4">
    <location>
        <position position="11"/>
    </location>
    <ligand>
        <name>Mg(2+)</name>
        <dbReference type="ChEBI" id="CHEBI:18420"/>
    </ligand>
</feature>
<gene>
    <name evidence="6" type="primary">pgmB</name>
    <name evidence="6" type="ORF">KCG48_09875</name>
</gene>
<evidence type="ECO:0000256" key="4">
    <source>
        <dbReference type="PIRSR" id="PIRSR610972-3"/>
    </source>
</evidence>
<dbReference type="InterPro" id="IPR036412">
    <property type="entry name" value="HAD-like_sf"/>
</dbReference>
<keyword evidence="6" id="KW-0413">Isomerase</keyword>
<dbReference type="AlphaFoldDB" id="A0A941CPS2"/>
<name>A0A941CPS2_9CLOT</name>
<accession>A0A941CPS2</accession>
<dbReference type="NCBIfam" id="TIGR02009">
    <property type="entry name" value="PGMB-YQAB-SF"/>
    <property type="match status" value="1"/>
</dbReference>
<dbReference type="GO" id="GO:0000287">
    <property type="term" value="F:magnesium ion binding"/>
    <property type="evidence" value="ECO:0007669"/>
    <property type="project" value="InterPro"/>
</dbReference>
<dbReference type="InterPro" id="IPR010972">
    <property type="entry name" value="Beta-PGM"/>
</dbReference>
<dbReference type="Gene3D" id="1.10.150.240">
    <property type="entry name" value="Putative phosphatase, domain 2"/>
    <property type="match status" value="1"/>
</dbReference>
<comment type="cofactor">
    <cofactor evidence="4">
        <name>Mg(2+)</name>
        <dbReference type="ChEBI" id="CHEBI:18420"/>
    </cofactor>
    <text evidence="4">Binds 2 magnesium ions per subunit.</text>
</comment>
<evidence type="ECO:0000256" key="5">
    <source>
        <dbReference type="PIRSR" id="PIRSR610972-4"/>
    </source>
</evidence>
<comment type="caution">
    <text evidence="6">The sequence shown here is derived from an EMBL/GenBank/DDBJ whole genome shotgun (WGS) entry which is preliminary data.</text>
</comment>
<dbReference type="EC" id="5.4.2.6" evidence="6"/>
<dbReference type="PANTHER" id="PTHR18901:SF38">
    <property type="entry name" value="PSEUDOURIDINE-5'-PHOSPHATASE"/>
    <property type="match status" value="1"/>
</dbReference>
<organism evidence="6 7">
    <name type="scientific">Proteiniclasticum sediminis</name>
    <dbReference type="NCBI Taxonomy" id="2804028"/>
    <lineage>
        <taxon>Bacteria</taxon>
        <taxon>Bacillati</taxon>
        <taxon>Bacillota</taxon>
        <taxon>Clostridia</taxon>
        <taxon>Eubacteriales</taxon>
        <taxon>Clostridiaceae</taxon>
        <taxon>Proteiniclasticum</taxon>
    </lineage>
</organism>
<dbReference type="SUPFAM" id="SSF56784">
    <property type="entry name" value="HAD-like"/>
    <property type="match status" value="1"/>
</dbReference>
<feature type="binding site" evidence="3">
    <location>
        <position position="145"/>
    </location>
    <ligand>
        <name>substrate</name>
    </ligand>
</feature>
<dbReference type="SFLD" id="SFLDS00003">
    <property type="entry name" value="Haloacid_Dehalogenase"/>
    <property type="match status" value="1"/>
</dbReference>
<dbReference type="PANTHER" id="PTHR18901">
    <property type="entry name" value="2-DEOXYGLUCOSE-6-PHOSPHATE PHOSPHATASE 2"/>
    <property type="match status" value="1"/>
</dbReference>
<dbReference type="RefSeq" id="WP_211801878.1">
    <property type="nucleotide sequence ID" value="NZ_JAGSCS010000013.1"/>
</dbReference>
<dbReference type="Pfam" id="PF00702">
    <property type="entry name" value="Hydrolase"/>
    <property type="match status" value="1"/>
</dbReference>
<feature type="binding site" evidence="3">
    <location>
        <position position="25"/>
    </location>
    <ligand>
        <name>substrate</name>
    </ligand>
</feature>
<feature type="site" description="Important for catalytic activity and assists the phosphoryl transfer reaction to Asp8 by balancing charge and orienting the reacting groups" evidence="5">
    <location>
        <position position="145"/>
    </location>
</feature>
<reference evidence="6" key="1">
    <citation type="submission" date="2021-04" db="EMBL/GenBank/DDBJ databases">
        <title>Proteiniclasticum sedimins sp. nov., an obligate anaerobic bacterium isolated from anaerobic sludge.</title>
        <authorList>
            <person name="Liu J."/>
        </authorList>
    </citation>
    <scope>NUCLEOTIDE SEQUENCE</scope>
    <source>
        <strain evidence="6">BAD-10</strain>
    </source>
</reference>
<feature type="binding site" evidence="4">
    <location>
        <position position="9"/>
    </location>
    <ligand>
        <name>Mg(2+)</name>
        <dbReference type="ChEBI" id="CHEBI:18420"/>
    </ligand>
</feature>
<feature type="binding site" evidence="4">
    <location>
        <position position="170"/>
    </location>
    <ligand>
        <name>Mg(2+)</name>
        <dbReference type="ChEBI" id="CHEBI:18420"/>
    </ligand>
</feature>
<dbReference type="PRINTS" id="PR00413">
    <property type="entry name" value="HADHALOGNASE"/>
</dbReference>
<evidence type="ECO:0000313" key="7">
    <source>
        <dbReference type="Proteomes" id="UP000675379"/>
    </source>
</evidence>
<keyword evidence="4" id="KW-0479">Metal-binding</keyword>
<dbReference type="NCBIfam" id="TIGR01509">
    <property type="entry name" value="HAD-SF-IA-v3"/>
    <property type="match status" value="1"/>
</dbReference>
<feature type="binding site" evidence="3">
    <location>
        <begin position="9"/>
        <end position="11"/>
    </location>
    <ligand>
        <name>substrate</name>
    </ligand>
</feature>
<dbReference type="SFLD" id="SFLDG01135">
    <property type="entry name" value="C1.5.6:_HAD__Beta-PGM__Phospha"/>
    <property type="match status" value="1"/>
</dbReference>
<feature type="binding site" evidence="3">
    <location>
        <position position="52"/>
    </location>
    <ligand>
        <name>substrate</name>
    </ligand>
</feature>
<sequence length="213" mass="23976">MGIKGVIFDLDGVLVHTDRYHYLAWKRILAEYGKEFSLEDNEKIKGVARSRSLEILLEMKDISMSEVEKISVLRKKNNWYLESVKDIDEEDVLPGVLDFLEQLKSNGYRTAIASTSDNAYIILELTGLRKYFDNVVDGYKVKSPKPNPEVYLVGALEMDLDPSECLAFEDSHAGVLSAKRAGMKVIAVSDKEIPEADKWITSLDGLDLSILTI</sequence>
<dbReference type="SFLD" id="SFLDG01129">
    <property type="entry name" value="C1.5:_HAD__Beta-PGM__Phosphata"/>
    <property type="match status" value="1"/>
</dbReference>
<feature type="binding site" evidence="3">
    <location>
        <begin position="44"/>
        <end position="49"/>
    </location>
    <ligand>
        <name>substrate</name>
    </ligand>
</feature>
<dbReference type="InterPro" id="IPR023198">
    <property type="entry name" value="PGP-like_dom2"/>
</dbReference>
<evidence type="ECO:0000256" key="2">
    <source>
        <dbReference type="PIRSR" id="PIRSR610972-1"/>
    </source>
</evidence>
<comment type="similarity">
    <text evidence="1">Belongs to the HAD-like hydrolase superfamily. CbbY/CbbZ/Gph/YieH family.</text>
</comment>
<dbReference type="InterPro" id="IPR023214">
    <property type="entry name" value="HAD_sf"/>
</dbReference>
<dbReference type="InterPro" id="IPR006439">
    <property type="entry name" value="HAD-SF_hydro_IA"/>
</dbReference>
<feature type="site" description="Important for catalytic activity and assists the phosphoryl transfer reaction to Asp8 by balancing charge and orienting the reacting groups" evidence="5">
    <location>
        <position position="114"/>
    </location>
</feature>